<protein>
    <submittedName>
        <fullName evidence="2">Uncharacterized protein</fullName>
    </submittedName>
</protein>
<keyword evidence="3" id="KW-1185">Reference proteome</keyword>
<evidence type="ECO:0000313" key="3">
    <source>
        <dbReference type="Proteomes" id="UP000184096"/>
    </source>
</evidence>
<proteinExistence type="predicted"/>
<feature type="region of interest" description="Disordered" evidence="1">
    <location>
        <begin position="1"/>
        <end position="69"/>
    </location>
</feature>
<name>A0A1M7TLF4_9BRAD</name>
<evidence type="ECO:0000256" key="1">
    <source>
        <dbReference type="SAM" id="MobiDB-lite"/>
    </source>
</evidence>
<dbReference type="Proteomes" id="UP000184096">
    <property type="component" value="Chromosome I"/>
</dbReference>
<accession>A0A1M7TLF4</accession>
<dbReference type="OrthoDB" id="8141587at2"/>
<feature type="compositionally biased region" description="Gly residues" evidence="1">
    <location>
        <begin position="1"/>
        <end position="11"/>
    </location>
</feature>
<reference evidence="3" key="1">
    <citation type="submission" date="2016-11" db="EMBL/GenBank/DDBJ databases">
        <authorList>
            <person name="Varghese N."/>
            <person name="Submissions S."/>
        </authorList>
    </citation>
    <scope>NUCLEOTIDE SEQUENCE [LARGE SCALE GENOMIC DNA]</scope>
    <source>
        <strain evidence="3">GAS401</strain>
    </source>
</reference>
<sequence>MKDDGQGGGRPAGKAPKDARQERLKLALRENLKRRKSQARGKGDYKGDLMPTSSVSDEVVGEGDEENPG</sequence>
<dbReference type="EMBL" id="LT670849">
    <property type="protein sequence ID" value="SHN71535.1"/>
    <property type="molecule type" value="Genomic_DNA"/>
</dbReference>
<feature type="compositionally biased region" description="Acidic residues" evidence="1">
    <location>
        <begin position="59"/>
        <end position="69"/>
    </location>
</feature>
<organism evidence="2 3">
    <name type="scientific">Bradyrhizobium erythrophlei</name>
    <dbReference type="NCBI Taxonomy" id="1437360"/>
    <lineage>
        <taxon>Bacteria</taxon>
        <taxon>Pseudomonadati</taxon>
        <taxon>Pseudomonadota</taxon>
        <taxon>Alphaproteobacteria</taxon>
        <taxon>Hyphomicrobiales</taxon>
        <taxon>Nitrobacteraceae</taxon>
        <taxon>Bradyrhizobium</taxon>
    </lineage>
</organism>
<evidence type="ECO:0000313" key="2">
    <source>
        <dbReference type="EMBL" id="SHN71535.1"/>
    </source>
</evidence>
<dbReference type="RefSeq" id="WP_072817773.1">
    <property type="nucleotide sequence ID" value="NZ_LT670849.1"/>
</dbReference>
<dbReference type="AlphaFoldDB" id="A0A1M7TLF4"/>
<gene>
    <name evidence="2" type="ORF">SAMN05444170_2053</name>
</gene>
<feature type="compositionally biased region" description="Basic and acidic residues" evidence="1">
    <location>
        <begin position="15"/>
        <end position="31"/>
    </location>
</feature>